<proteinExistence type="predicted"/>
<keyword evidence="2" id="KW-1185">Reference proteome</keyword>
<gene>
    <name evidence="1" type="ORF">PHACADRAFT_201752</name>
</gene>
<dbReference type="HOGENOM" id="CLU_1180578_0_0_1"/>
<dbReference type="AlphaFoldDB" id="K5VE26"/>
<reference evidence="1 2" key="1">
    <citation type="journal article" date="2012" name="BMC Genomics">
        <title>Comparative genomics of the white-rot fungi, Phanerochaete carnosa and P. chrysosporium, to elucidate the genetic basis of the distinct wood types they colonize.</title>
        <authorList>
            <person name="Suzuki H."/>
            <person name="MacDonald J."/>
            <person name="Syed K."/>
            <person name="Salamov A."/>
            <person name="Hori C."/>
            <person name="Aerts A."/>
            <person name="Henrissat B."/>
            <person name="Wiebenga A."/>
            <person name="vanKuyk P.A."/>
            <person name="Barry K."/>
            <person name="Lindquist E."/>
            <person name="LaButti K."/>
            <person name="Lapidus A."/>
            <person name="Lucas S."/>
            <person name="Coutinho P."/>
            <person name="Gong Y."/>
            <person name="Samejima M."/>
            <person name="Mahadevan R."/>
            <person name="Abou-Zaid M."/>
            <person name="de Vries R.P."/>
            <person name="Igarashi K."/>
            <person name="Yadav J.S."/>
            <person name="Grigoriev I.V."/>
            <person name="Master E.R."/>
        </authorList>
    </citation>
    <scope>NUCLEOTIDE SEQUENCE [LARGE SCALE GENOMIC DNA]</scope>
    <source>
        <strain evidence="1 2">HHB-10118-sp</strain>
    </source>
</reference>
<dbReference type="EMBL" id="JH930482">
    <property type="protein sequence ID" value="EKM49363.1"/>
    <property type="molecule type" value="Genomic_DNA"/>
</dbReference>
<protein>
    <submittedName>
        <fullName evidence="1">Uncharacterized protein</fullName>
    </submittedName>
</protein>
<organism evidence="1 2">
    <name type="scientific">Phanerochaete carnosa (strain HHB-10118-sp)</name>
    <name type="common">White-rot fungus</name>
    <name type="synonym">Peniophora carnosa</name>
    <dbReference type="NCBI Taxonomy" id="650164"/>
    <lineage>
        <taxon>Eukaryota</taxon>
        <taxon>Fungi</taxon>
        <taxon>Dikarya</taxon>
        <taxon>Basidiomycota</taxon>
        <taxon>Agaricomycotina</taxon>
        <taxon>Agaricomycetes</taxon>
        <taxon>Polyporales</taxon>
        <taxon>Phanerochaetaceae</taxon>
        <taxon>Phanerochaete</taxon>
    </lineage>
</organism>
<dbReference type="InParanoid" id="K5VE26"/>
<dbReference type="KEGG" id="pco:PHACADRAFT_201752"/>
<evidence type="ECO:0000313" key="2">
    <source>
        <dbReference type="Proteomes" id="UP000008370"/>
    </source>
</evidence>
<dbReference type="GeneID" id="18911691"/>
<accession>K5VE26</accession>
<evidence type="ECO:0000313" key="1">
    <source>
        <dbReference type="EMBL" id="EKM49363.1"/>
    </source>
</evidence>
<name>K5VE26_PHACS</name>
<dbReference type="Proteomes" id="UP000008370">
    <property type="component" value="Unassembled WGS sequence"/>
</dbReference>
<sequence length="235" mass="26327">MTLPLYHHRYRHVSGKQFLSFARKSLLQAVATIAQRHKRRFDASLVRLTGALWKYTVGPVVLTKEFSQGNTKWNALFRPPESRTAGLRLVRGEDGQLAGRGDSALVNSGAVYPSLVFYQAEARQVLRALVVGKEAQDAMEEDTQELADGPARFSHLDSFFGKGEPDEQTKRYIDLMIKLFSHEHIASSPASTSTSCLHIILDLPLLLDNPGRDYAAQWTETERTRATTRGSTRAR</sequence>
<dbReference type="RefSeq" id="XP_007402098.1">
    <property type="nucleotide sequence ID" value="XM_007402036.1"/>
</dbReference>